<name>N1QJN3_SPHMS</name>
<sequence>MTTRPFYTDDLPAGLRTAQVLGLTASAFLAGKTFSASFSAVPALMRAESPSLLAKQWKTLYDSDKLVAPLISVFSSGIFAFLAYRDETWTKPAIMYTTSSSLLLSLLPFTFLLGEPINKKLEEKARTLTSADVREKSVGEDSVHGLVDKWATVNLARAVISAVGAVTAIWAAVERTDIVPATVRIGTGANRMGN</sequence>
<proteinExistence type="inferred from homology"/>
<dbReference type="AlphaFoldDB" id="N1QJN3"/>
<dbReference type="PANTHER" id="PTHR35042">
    <property type="entry name" value="ANTHRONE OXYGENASE ENCC"/>
    <property type="match status" value="1"/>
</dbReference>
<comment type="similarity">
    <text evidence="5">Belongs to the anthrone oxygenase family.</text>
</comment>
<feature type="transmembrane region" description="Helical" evidence="6">
    <location>
        <begin position="96"/>
        <end position="114"/>
    </location>
</feature>
<feature type="transmembrane region" description="Helical" evidence="6">
    <location>
        <begin position="66"/>
        <end position="84"/>
    </location>
</feature>
<gene>
    <name evidence="7" type="ORF">SEPMUDRAFT_145732</name>
</gene>
<dbReference type="Proteomes" id="UP000016931">
    <property type="component" value="Unassembled WGS sequence"/>
</dbReference>
<organism evidence="7 8">
    <name type="scientific">Sphaerulina musiva (strain SO2202)</name>
    <name type="common">Poplar stem canker fungus</name>
    <name type="synonym">Septoria musiva</name>
    <dbReference type="NCBI Taxonomy" id="692275"/>
    <lineage>
        <taxon>Eukaryota</taxon>
        <taxon>Fungi</taxon>
        <taxon>Dikarya</taxon>
        <taxon>Ascomycota</taxon>
        <taxon>Pezizomycotina</taxon>
        <taxon>Dothideomycetes</taxon>
        <taxon>Dothideomycetidae</taxon>
        <taxon>Mycosphaerellales</taxon>
        <taxon>Mycosphaerellaceae</taxon>
        <taxon>Sphaerulina</taxon>
    </lineage>
</organism>
<accession>N1QJN3</accession>
<dbReference type="PANTHER" id="PTHR35042:SF1">
    <property type="entry name" value="DUF1772-DOMAIN-CONTAINING PROTEIN"/>
    <property type="match status" value="1"/>
</dbReference>
<dbReference type="EMBL" id="KB456260">
    <property type="protein sequence ID" value="EMF16497.1"/>
    <property type="molecule type" value="Genomic_DNA"/>
</dbReference>
<evidence type="ECO:0000256" key="4">
    <source>
        <dbReference type="ARBA" id="ARBA00023136"/>
    </source>
</evidence>
<keyword evidence="2 6" id="KW-0812">Transmembrane</keyword>
<keyword evidence="3 6" id="KW-1133">Transmembrane helix</keyword>
<dbReference type="GeneID" id="27900370"/>
<dbReference type="STRING" id="692275.N1QJN3"/>
<dbReference type="eggNOG" id="ENOG502SF5R">
    <property type="taxonomic scope" value="Eukaryota"/>
</dbReference>
<dbReference type="OrthoDB" id="5954308at2759"/>
<evidence type="ECO:0000256" key="6">
    <source>
        <dbReference type="SAM" id="Phobius"/>
    </source>
</evidence>
<protein>
    <recommendedName>
        <fullName evidence="9">DUF1772-domain-containing protein</fullName>
    </recommendedName>
</protein>
<dbReference type="Pfam" id="PF08592">
    <property type="entry name" value="Anthrone_oxy"/>
    <property type="match status" value="1"/>
</dbReference>
<dbReference type="HOGENOM" id="CLU_105974_2_1_1"/>
<evidence type="ECO:0000256" key="1">
    <source>
        <dbReference type="ARBA" id="ARBA00004141"/>
    </source>
</evidence>
<comment type="subcellular location">
    <subcellularLocation>
        <location evidence="1">Membrane</location>
        <topology evidence="1">Multi-pass membrane protein</topology>
    </subcellularLocation>
</comment>
<dbReference type="OMA" id="LAWCASD"/>
<evidence type="ECO:0000256" key="2">
    <source>
        <dbReference type="ARBA" id="ARBA00022692"/>
    </source>
</evidence>
<keyword evidence="8" id="KW-1185">Reference proteome</keyword>
<evidence type="ECO:0000256" key="3">
    <source>
        <dbReference type="ARBA" id="ARBA00022989"/>
    </source>
</evidence>
<dbReference type="InterPro" id="IPR013901">
    <property type="entry name" value="Anthrone_oxy"/>
</dbReference>
<evidence type="ECO:0000313" key="8">
    <source>
        <dbReference type="Proteomes" id="UP000016931"/>
    </source>
</evidence>
<evidence type="ECO:0000256" key="5">
    <source>
        <dbReference type="ARBA" id="ARBA00034313"/>
    </source>
</evidence>
<evidence type="ECO:0000313" key="7">
    <source>
        <dbReference type="EMBL" id="EMF16497.1"/>
    </source>
</evidence>
<dbReference type="GO" id="GO:0016020">
    <property type="term" value="C:membrane"/>
    <property type="evidence" value="ECO:0007669"/>
    <property type="project" value="UniProtKB-SubCell"/>
</dbReference>
<dbReference type="RefSeq" id="XP_016764618.1">
    <property type="nucleotide sequence ID" value="XM_016903233.1"/>
</dbReference>
<evidence type="ECO:0008006" key="9">
    <source>
        <dbReference type="Google" id="ProtNLM"/>
    </source>
</evidence>
<reference evidence="7 8" key="1">
    <citation type="journal article" date="2012" name="PLoS Pathog.">
        <title>Diverse lifestyles and strategies of plant pathogenesis encoded in the genomes of eighteen Dothideomycetes fungi.</title>
        <authorList>
            <person name="Ohm R.A."/>
            <person name="Feau N."/>
            <person name="Henrissat B."/>
            <person name="Schoch C.L."/>
            <person name="Horwitz B.A."/>
            <person name="Barry K.W."/>
            <person name="Condon B.J."/>
            <person name="Copeland A.C."/>
            <person name="Dhillon B."/>
            <person name="Glaser F."/>
            <person name="Hesse C.N."/>
            <person name="Kosti I."/>
            <person name="LaButti K."/>
            <person name="Lindquist E.A."/>
            <person name="Lucas S."/>
            <person name="Salamov A.A."/>
            <person name="Bradshaw R.E."/>
            <person name="Ciuffetti L."/>
            <person name="Hamelin R.C."/>
            <person name="Kema G.H.J."/>
            <person name="Lawrence C."/>
            <person name="Scott J.A."/>
            <person name="Spatafora J.W."/>
            <person name="Turgeon B.G."/>
            <person name="de Wit P.J.G.M."/>
            <person name="Zhong S."/>
            <person name="Goodwin S.B."/>
            <person name="Grigoriev I.V."/>
        </authorList>
    </citation>
    <scope>NUCLEOTIDE SEQUENCE [LARGE SCALE GENOMIC DNA]</scope>
    <source>
        <strain evidence="7 8">SO2202</strain>
    </source>
</reference>
<keyword evidence="4 6" id="KW-0472">Membrane</keyword>